<proteinExistence type="predicted"/>
<feature type="region of interest" description="Disordered" evidence="1">
    <location>
        <begin position="100"/>
        <end position="121"/>
    </location>
</feature>
<evidence type="ECO:0000313" key="2">
    <source>
        <dbReference type="Ensembl" id="ENSCSAVP00000003797.1"/>
    </source>
</evidence>
<name>H2YEP9_CIOSA</name>
<reference evidence="2" key="3">
    <citation type="submission" date="2025-09" db="UniProtKB">
        <authorList>
            <consortium name="Ensembl"/>
        </authorList>
    </citation>
    <scope>IDENTIFICATION</scope>
</reference>
<evidence type="ECO:0000256" key="1">
    <source>
        <dbReference type="SAM" id="MobiDB-lite"/>
    </source>
</evidence>
<keyword evidence="3" id="KW-1185">Reference proteome</keyword>
<reference evidence="3" key="1">
    <citation type="submission" date="2003-08" db="EMBL/GenBank/DDBJ databases">
        <authorList>
            <person name="Birren B."/>
            <person name="Nusbaum C."/>
            <person name="Abebe A."/>
            <person name="Abouelleil A."/>
            <person name="Adekoya E."/>
            <person name="Ait-zahra M."/>
            <person name="Allen N."/>
            <person name="Allen T."/>
            <person name="An P."/>
            <person name="Anderson M."/>
            <person name="Anderson S."/>
            <person name="Arachchi H."/>
            <person name="Armbruster J."/>
            <person name="Bachantsang P."/>
            <person name="Baldwin J."/>
            <person name="Barry A."/>
            <person name="Bayul T."/>
            <person name="Blitshsteyn B."/>
            <person name="Bloom T."/>
            <person name="Blye J."/>
            <person name="Boguslavskiy L."/>
            <person name="Borowsky M."/>
            <person name="Boukhgalter B."/>
            <person name="Brunache A."/>
            <person name="Butler J."/>
            <person name="Calixte N."/>
            <person name="Calvo S."/>
            <person name="Camarata J."/>
            <person name="Campo K."/>
            <person name="Chang J."/>
            <person name="Cheshatsang Y."/>
            <person name="Citroen M."/>
            <person name="Collymore A."/>
            <person name="Considine T."/>
            <person name="Cook A."/>
            <person name="Cooke P."/>
            <person name="Corum B."/>
            <person name="Cuomo C."/>
            <person name="David R."/>
            <person name="Dawoe T."/>
            <person name="Degray S."/>
            <person name="Dodge S."/>
            <person name="Dooley K."/>
            <person name="Dorje P."/>
            <person name="Dorjee K."/>
            <person name="Dorris L."/>
            <person name="Duffey N."/>
            <person name="Dupes A."/>
            <person name="Elkins T."/>
            <person name="Engels R."/>
            <person name="Erickson J."/>
            <person name="Farina A."/>
            <person name="Faro S."/>
            <person name="Ferreira P."/>
            <person name="Fischer H."/>
            <person name="Fitzgerald M."/>
            <person name="Foley K."/>
            <person name="Gage D."/>
            <person name="Galagan J."/>
            <person name="Gearin G."/>
            <person name="Gnerre S."/>
            <person name="Gnirke A."/>
            <person name="Goyette A."/>
            <person name="Graham J."/>
            <person name="Grandbois E."/>
            <person name="Gyaltsen K."/>
            <person name="Hafez N."/>
            <person name="Hagopian D."/>
            <person name="Hagos B."/>
            <person name="Hall J."/>
            <person name="Hatcher B."/>
            <person name="Heller A."/>
            <person name="Higgins H."/>
            <person name="Honan T."/>
            <person name="Horn A."/>
            <person name="Houde N."/>
            <person name="Hughes L."/>
            <person name="Hulme W."/>
            <person name="Husby E."/>
            <person name="Iliev I."/>
            <person name="Jaffe D."/>
            <person name="Jones C."/>
            <person name="Kamal M."/>
            <person name="Kamat A."/>
            <person name="Kamvysselis M."/>
            <person name="Karlsson E."/>
            <person name="Kells C."/>
            <person name="Kieu A."/>
            <person name="Kisner P."/>
            <person name="Kodira C."/>
            <person name="Kulbokas E."/>
            <person name="Labutti K."/>
            <person name="Lama D."/>
            <person name="Landers T."/>
            <person name="Leger J."/>
            <person name="Levine S."/>
            <person name="Lewis D."/>
            <person name="Lewis T."/>
            <person name="Lindblad-toh K."/>
            <person name="Liu X."/>
            <person name="Lokyitsang T."/>
            <person name="Lokyitsang Y."/>
            <person name="Lucien O."/>
            <person name="Lui A."/>
            <person name="Ma L.J."/>
            <person name="Mabbitt R."/>
            <person name="Macdonald J."/>
            <person name="Maclean C."/>
            <person name="Major J."/>
            <person name="Manning J."/>
            <person name="Marabella R."/>
            <person name="Maru K."/>
            <person name="Matthews C."/>
            <person name="Mauceli E."/>
            <person name="Mccarthy M."/>
            <person name="Mcdonough S."/>
            <person name="Mcghee T."/>
            <person name="Meldrim J."/>
            <person name="Meneus L."/>
            <person name="Mesirov J."/>
            <person name="Mihalev A."/>
            <person name="Mihova T."/>
            <person name="Mikkelsen T."/>
            <person name="Mlenga V."/>
            <person name="Moru K."/>
            <person name="Mozes J."/>
            <person name="Mulrain L."/>
            <person name="Munson G."/>
            <person name="Naylor J."/>
            <person name="Newes C."/>
            <person name="Nguyen C."/>
            <person name="Nguyen N."/>
            <person name="Nguyen T."/>
            <person name="Nicol R."/>
            <person name="Nielsen C."/>
            <person name="Nizzari M."/>
            <person name="Norbu C."/>
            <person name="Norbu N."/>
            <person name="O'donnell P."/>
            <person name="Okoawo O."/>
            <person name="O'leary S."/>
            <person name="Omotosho B."/>
            <person name="O'neill K."/>
            <person name="Osman S."/>
            <person name="Parker S."/>
            <person name="Perrin D."/>
            <person name="Phunkhang P."/>
            <person name="Piqani B."/>
            <person name="Purcell S."/>
            <person name="Rachupka T."/>
            <person name="Ramasamy U."/>
            <person name="Rameau R."/>
            <person name="Ray V."/>
            <person name="Raymond C."/>
            <person name="Retta R."/>
            <person name="Richardson S."/>
            <person name="Rise C."/>
            <person name="Rodriguez J."/>
            <person name="Rogers J."/>
            <person name="Rogov P."/>
            <person name="Rutman M."/>
            <person name="Schupbach R."/>
            <person name="Seaman C."/>
            <person name="Settipalli S."/>
            <person name="Sharpe T."/>
            <person name="Sheridan J."/>
            <person name="Sherpa N."/>
            <person name="Shi J."/>
            <person name="Smirnov S."/>
            <person name="Smith C."/>
            <person name="Sougnez C."/>
            <person name="Spencer B."/>
            <person name="Stalker J."/>
            <person name="Stange-thomann N."/>
            <person name="Stavropoulos S."/>
            <person name="Stetson K."/>
            <person name="Stone C."/>
            <person name="Stone S."/>
            <person name="Stubbs M."/>
            <person name="Talamas J."/>
            <person name="Tchuinga P."/>
            <person name="Tenzing P."/>
            <person name="Tesfaye S."/>
            <person name="Theodore J."/>
            <person name="Thoulutsang Y."/>
            <person name="Topham K."/>
            <person name="Towey S."/>
            <person name="Tsamla T."/>
            <person name="Tsomo N."/>
            <person name="Vallee D."/>
            <person name="Vassiliev H."/>
            <person name="Venkataraman V."/>
            <person name="Vinson J."/>
            <person name="Vo A."/>
            <person name="Wade C."/>
            <person name="Wang S."/>
            <person name="Wangchuk T."/>
            <person name="Wangdi T."/>
            <person name="Whittaker C."/>
            <person name="Wilkinson J."/>
            <person name="Wu Y."/>
            <person name="Wyman D."/>
            <person name="Yadav S."/>
            <person name="Yang S."/>
            <person name="Yang X."/>
            <person name="Yeager S."/>
            <person name="Yee E."/>
            <person name="Young G."/>
            <person name="Zainoun J."/>
            <person name="Zembeck L."/>
            <person name="Zimmer A."/>
            <person name="Zody M."/>
            <person name="Lander E."/>
        </authorList>
    </citation>
    <scope>NUCLEOTIDE SEQUENCE [LARGE SCALE GENOMIC DNA]</scope>
</reference>
<dbReference type="AlphaFoldDB" id="H2YEP9"/>
<dbReference type="Ensembl" id="ENSCSAVT00000003854.1">
    <property type="protein sequence ID" value="ENSCSAVP00000003797.1"/>
    <property type="gene ID" value="ENSCSAVG00000002246.1"/>
</dbReference>
<dbReference type="Proteomes" id="UP000007875">
    <property type="component" value="Unassembled WGS sequence"/>
</dbReference>
<organism evidence="2 3">
    <name type="scientific">Ciona savignyi</name>
    <name type="common">Pacific transparent sea squirt</name>
    <dbReference type="NCBI Taxonomy" id="51511"/>
    <lineage>
        <taxon>Eukaryota</taxon>
        <taxon>Metazoa</taxon>
        <taxon>Chordata</taxon>
        <taxon>Tunicata</taxon>
        <taxon>Ascidiacea</taxon>
        <taxon>Phlebobranchia</taxon>
        <taxon>Cionidae</taxon>
        <taxon>Ciona</taxon>
    </lineage>
</organism>
<accession>H2YEP9</accession>
<protein>
    <submittedName>
        <fullName evidence="2">Uncharacterized protein</fullName>
    </submittedName>
</protein>
<dbReference type="GO" id="GO:0046983">
    <property type="term" value="F:protein dimerization activity"/>
    <property type="evidence" value="ECO:0007669"/>
    <property type="project" value="InterPro"/>
</dbReference>
<dbReference type="InParanoid" id="H2YEP9"/>
<dbReference type="InterPro" id="IPR036638">
    <property type="entry name" value="HLH_DNA-bd_sf"/>
</dbReference>
<reference evidence="2" key="2">
    <citation type="submission" date="2025-08" db="UniProtKB">
        <authorList>
            <consortium name="Ensembl"/>
        </authorList>
    </citation>
    <scope>IDENTIFICATION</scope>
</reference>
<dbReference type="GeneTree" id="ENSGT00390000001769"/>
<dbReference type="HOGENOM" id="CLU_2043321_0_0_1"/>
<sequence>KWRSTEGASHRCDSAVILRDQGRRELPANRLQIVKVIVKESPIASPVKNNEAEELRTLYAKLRDIIPSSKCSRTSDPNLDVVLGAVGYIKELHAMIQQKLESEEASGTRTTESDIETSSST</sequence>
<evidence type="ECO:0000313" key="3">
    <source>
        <dbReference type="Proteomes" id="UP000007875"/>
    </source>
</evidence>
<dbReference type="SUPFAM" id="SSF47459">
    <property type="entry name" value="HLH, helix-loop-helix DNA-binding domain"/>
    <property type="match status" value="1"/>
</dbReference>